<reference evidence="14 15" key="1">
    <citation type="journal article" date="2009" name="Nat. Genet.">
        <title>The genome of the cucumber, Cucumis sativus L.</title>
        <authorList>
            <person name="Huang S."/>
            <person name="Li R."/>
            <person name="Zhang Z."/>
            <person name="Li L."/>
            <person name="Gu X."/>
            <person name="Fan W."/>
            <person name="Lucas W.J."/>
            <person name="Wang X."/>
            <person name="Xie B."/>
            <person name="Ni P."/>
            <person name="Ren Y."/>
            <person name="Zhu H."/>
            <person name="Li J."/>
            <person name="Lin K."/>
            <person name="Jin W."/>
            <person name="Fei Z."/>
            <person name="Li G."/>
            <person name="Staub J."/>
            <person name="Kilian A."/>
            <person name="van der Vossen E.A."/>
            <person name="Wu Y."/>
            <person name="Guo J."/>
            <person name="He J."/>
            <person name="Jia Z."/>
            <person name="Ren Y."/>
            <person name="Tian G."/>
            <person name="Lu Y."/>
            <person name="Ruan J."/>
            <person name="Qian W."/>
            <person name="Wang M."/>
            <person name="Huang Q."/>
            <person name="Li B."/>
            <person name="Xuan Z."/>
            <person name="Cao J."/>
            <person name="Asan"/>
            <person name="Wu Z."/>
            <person name="Zhang J."/>
            <person name="Cai Q."/>
            <person name="Bai Y."/>
            <person name="Zhao B."/>
            <person name="Han Y."/>
            <person name="Li Y."/>
            <person name="Li X."/>
            <person name="Wang S."/>
            <person name="Shi Q."/>
            <person name="Liu S."/>
            <person name="Cho W.K."/>
            <person name="Kim J.Y."/>
            <person name="Xu Y."/>
            <person name="Heller-Uszynska K."/>
            <person name="Miao H."/>
            <person name="Cheng Z."/>
            <person name="Zhang S."/>
            <person name="Wu J."/>
            <person name="Yang Y."/>
            <person name="Kang H."/>
            <person name="Li M."/>
            <person name="Liang H."/>
            <person name="Ren X."/>
            <person name="Shi Z."/>
            <person name="Wen M."/>
            <person name="Jian M."/>
            <person name="Yang H."/>
            <person name="Zhang G."/>
            <person name="Yang Z."/>
            <person name="Chen R."/>
            <person name="Liu S."/>
            <person name="Li J."/>
            <person name="Ma L."/>
            <person name="Liu H."/>
            <person name="Zhou Y."/>
            <person name="Zhao J."/>
            <person name="Fang X."/>
            <person name="Li G."/>
            <person name="Fang L."/>
            <person name="Li Y."/>
            <person name="Liu D."/>
            <person name="Zheng H."/>
            <person name="Zhang Y."/>
            <person name="Qin N."/>
            <person name="Li Z."/>
            <person name="Yang G."/>
            <person name="Yang S."/>
            <person name="Bolund L."/>
            <person name="Kristiansen K."/>
            <person name="Zheng H."/>
            <person name="Li S."/>
            <person name="Zhang X."/>
            <person name="Yang H."/>
            <person name="Wang J."/>
            <person name="Sun R."/>
            <person name="Zhang B."/>
            <person name="Jiang S."/>
            <person name="Wang J."/>
            <person name="Du Y."/>
            <person name="Li S."/>
        </authorList>
    </citation>
    <scope>NUCLEOTIDE SEQUENCE [LARGE SCALE GENOMIC DNA]</scope>
    <source>
        <strain evidence="15">cv. 9930</strain>
    </source>
</reference>
<dbReference type="InterPro" id="IPR057291">
    <property type="entry name" value="CHX17_2nd"/>
</dbReference>
<name>A0A0A0L8L0_CUCSA</name>
<evidence type="ECO:0000313" key="14">
    <source>
        <dbReference type="EMBL" id="KGN58153.1"/>
    </source>
</evidence>
<evidence type="ECO:0000256" key="9">
    <source>
        <dbReference type="ARBA" id="ARBA00038341"/>
    </source>
</evidence>
<feature type="domain" description="Cation/H(+) antiporter C-terminal" evidence="13">
    <location>
        <begin position="657"/>
        <end position="800"/>
    </location>
</feature>
<evidence type="ECO:0000256" key="7">
    <source>
        <dbReference type="ARBA" id="ARBA00023065"/>
    </source>
</evidence>
<reference evidence="14 15" key="4">
    <citation type="journal article" date="2011" name="BMC Genomics">
        <title>RNA-Seq improves annotation of protein-coding genes in the cucumber genome.</title>
        <authorList>
            <person name="Li Z."/>
            <person name="Zhang Z."/>
            <person name="Yan P."/>
            <person name="Huang S."/>
            <person name="Fei Z."/>
            <person name="Lin K."/>
        </authorList>
    </citation>
    <scope>NUCLEOTIDE SEQUENCE [LARGE SCALE GENOMIC DNA]</scope>
    <source>
        <strain evidence="15">cv. 9930</strain>
    </source>
</reference>
<dbReference type="GO" id="GO:0015297">
    <property type="term" value="F:antiporter activity"/>
    <property type="evidence" value="ECO:0007669"/>
    <property type="project" value="InterPro"/>
</dbReference>
<comment type="subcellular location">
    <subcellularLocation>
        <location evidence="1">Membrane</location>
        <topology evidence="1">Multi-pass membrane protein</topology>
    </subcellularLocation>
</comment>
<evidence type="ECO:0000256" key="5">
    <source>
        <dbReference type="ARBA" id="ARBA00022958"/>
    </source>
</evidence>
<dbReference type="GO" id="GO:0016020">
    <property type="term" value="C:membrane"/>
    <property type="evidence" value="ECO:0007669"/>
    <property type="project" value="UniProtKB-SubCell"/>
</dbReference>
<dbReference type="GO" id="GO:0006813">
    <property type="term" value="P:potassium ion transport"/>
    <property type="evidence" value="ECO:0007669"/>
    <property type="project" value="UniProtKB-KW"/>
</dbReference>
<dbReference type="Pfam" id="PF23259">
    <property type="entry name" value="CHX17_C"/>
    <property type="match status" value="1"/>
</dbReference>
<reference evidence="14 15" key="2">
    <citation type="journal article" date="2009" name="PLoS ONE">
        <title>An integrated genetic and cytogenetic map of the cucumber genome.</title>
        <authorList>
            <person name="Ren Y."/>
            <person name="Zhang Z."/>
            <person name="Liu J."/>
            <person name="Staub J.E."/>
            <person name="Han Y."/>
            <person name="Cheng Z."/>
            <person name="Li X."/>
            <person name="Lu J."/>
            <person name="Miao H."/>
            <person name="Kang H."/>
            <person name="Xie B."/>
            <person name="Gu X."/>
            <person name="Wang X."/>
            <person name="Du Y."/>
            <person name="Jin W."/>
            <person name="Huang S."/>
        </authorList>
    </citation>
    <scope>NUCLEOTIDE SEQUENCE [LARGE SCALE GENOMIC DNA]</scope>
    <source>
        <strain evidence="15">cv. 9930</strain>
    </source>
</reference>
<evidence type="ECO:0000256" key="2">
    <source>
        <dbReference type="ARBA" id="ARBA00022448"/>
    </source>
</evidence>
<gene>
    <name evidence="14" type="ORF">Csa_3G560770</name>
</gene>
<keyword evidence="3" id="KW-0633">Potassium transport</keyword>
<keyword evidence="8 10" id="KW-0472">Membrane</keyword>
<dbReference type="GO" id="GO:0006885">
    <property type="term" value="P:regulation of pH"/>
    <property type="evidence" value="ECO:0000318"/>
    <property type="project" value="GO_Central"/>
</dbReference>
<feature type="transmembrane region" description="Helical" evidence="10">
    <location>
        <begin position="346"/>
        <end position="368"/>
    </location>
</feature>
<dbReference type="GO" id="GO:0098662">
    <property type="term" value="P:inorganic cation transmembrane transport"/>
    <property type="evidence" value="ECO:0000318"/>
    <property type="project" value="GO_Central"/>
</dbReference>
<dbReference type="AlphaFoldDB" id="A0A0A0L8L0"/>
<dbReference type="Gene3D" id="1.20.1530.20">
    <property type="match status" value="1"/>
</dbReference>
<organism evidence="14 15">
    <name type="scientific">Cucumis sativus</name>
    <name type="common">Cucumber</name>
    <dbReference type="NCBI Taxonomy" id="3659"/>
    <lineage>
        <taxon>Eukaryota</taxon>
        <taxon>Viridiplantae</taxon>
        <taxon>Streptophyta</taxon>
        <taxon>Embryophyta</taxon>
        <taxon>Tracheophyta</taxon>
        <taxon>Spermatophyta</taxon>
        <taxon>Magnoliopsida</taxon>
        <taxon>eudicotyledons</taxon>
        <taxon>Gunneridae</taxon>
        <taxon>Pentapetalae</taxon>
        <taxon>rosids</taxon>
        <taxon>fabids</taxon>
        <taxon>Cucurbitales</taxon>
        <taxon>Cucurbitaceae</taxon>
        <taxon>Benincaseae</taxon>
        <taxon>Cucumis</taxon>
    </lineage>
</organism>
<keyword evidence="2" id="KW-0813">Transport</keyword>
<evidence type="ECO:0000259" key="13">
    <source>
        <dbReference type="Pfam" id="PF23259"/>
    </source>
</evidence>
<dbReference type="InterPro" id="IPR050794">
    <property type="entry name" value="CPA2_transporter"/>
</dbReference>
<dbReference type="PANTHER" id="PTHR32468:SF114">
    <property type="entry name" value="CATION_H+ EXCHANGER DOMAIN-CONTAINING PROTEIN"/>
    <property type="match status" value="1"/>
</dbReference>
<feature type="transmembrane region" description="Helical" evidence="10">
    <location>
        <begin position="438"/>
        <end position="461"/>
    </location>
</feature>
<feature type="transmembrane region" description="Helical" evidence="10">
    <location>
        <begin position="226"/>
        <end position="247"/>
    </location>
</feature>
<keyword evidence="4 10" id="KW-0812">Transmembrane</keyword>
<dbReference type="GO" id="GO:1902600">
    <property type="term" value="P:proton transmembrane transport"/>
    <property type="evidence" value="ECO:0007669"/>
    <property type="project" value="InterPro"/>
</dbReference>
<evidence type="ECO:0000256" key="4">
    <source>
        <dbReference type="ARBA" id="ARBA00022692"/>
    </source>
</evidence>
<proteinExistence type="inferred from homology"/>
<feature type="transmembrane region" description="Helical" evidence="10">
    <location>
        <begin position="375"/>
        <end position="400"/>
    </location>
</feature>
<dbReference type="Proteomes" id="UP000029981">
    <property type="component" value="Chromosome 3"/>
</dbReference>
<feature type="transmembrane region" description="Helical" evidence="10">
    <location>
        <begin position="51"/>
        <end position="70"/>
    </location>
</feature>
<evidence type="ECO:0000256" key="8">
    <source>
        <dbReference type="ARBA" id="ARBA00023136"/>
    </source>
</evidence>
<feature type="transmembrane region" description="Helical" evidence="10">
    <location>
        <begin position="123"/>
        <end position="146"/>
    </location>
</feature>
<protein>
    <submittedName>
        <fullName evidence="14">Uncharacterized protein</fullName>
    </submittedName>
</protein>
<dbReference type="Pfam" id="PF00999">
    <property type="entry name" value="Na_H_Exchanger"/>
    <property type="match status" value="1"/>
</dbReference>
<dbReference type="InterPro" id="IPR006153">
    <property type="entry name" value="Cation/H_exchanger_TM"/>
</dbReference>
<dbReference type="Pfam" id="PF23256">
    <property type="entry name" value="CHX17_2nd"/>
    <property type="match status" value="1"/>
</dbReference>
<evidence type="ECO:0000313" key="15">
    <source>
        <dbReference type="Proteomes" id="UP000029981"/>
    </source>
</evidence>
<evidence type="ECO:0000256" key="3">
    <source>
        <dbReference type="ARBA" id="ARBA00022538"/>
    </source>
</evidence>
<evidence type="ECO:0000259" key="11">
    <source>
        <dbReference type="Pfam" id="PF00999"/>
    </source>
</evidence>
<dbReference type="Gramene" id="KGN58153">
    <property type="protein sequence ID" value="KGN58153"/>
    <property type="gene ID" value="Csa_3G560770"/>
</dbReference>
<evidence type="ECO:0000256" key="1">
    <source>
        <dbReference type="ARBA" id="ARBA00004141"/>
    </source>
</evidence>
<dbReference type="InterPro" id="IPR057290">
    <property type="entry name" value="CHX17_C"/>
</dbReference>
<dbReference type="InterPro" id="IPR038770">
    <property type="entry name" value="Na+/solute_symporter_sf"/>
</dbReference>
<evidence type="ECO:0000256" key="6">
    <source>
        <dbReference type="ARBA" id="ARBA00022989"/>
    </source>
</evidence>
<feature type="transmembrane region" description="Helical" evidence="10">
    <location>
        <begin position="296"/>
        <end position="326"/>
    </location>
</feature>
<keyword evidence="15" id="KW-1185">Reference proteome</keyword>
<comment type="similarity">
    <text evidence="9">Belongs to the monovalent cation:proton antiporter 2 (CPA2) transporter (TC 2.A.37) family. CHX (TC 2.A.37.4) subfamily.</text>
</comment>
<dbReference type="PANTHER" id="PTHR32468">
    <property type="entry name" value="CATION/H + ANTIPORTER"/>
    <property type="match status" value="1"/>
</dbReference>
<dbReference type="OMA" id="IHEHENV"/>
<sequence>MGSIVMESEDIVAYMNGDIRHNAFKNLSTICTFANRVHCTSVFNGANPLDFSVSLLLFQLGISSGTILLFSQLLKRLGLPLIVSQILVIAPLFLFRTNNLGGVVLGSFGLGHLEKFKEKVFPLRGFICLDVVSALAHIFYFFLIGLQTDISILKEIDIKAFGIGSCSTIFSVILISIYSMFLSTIVDVKYLQHIFELASLQSFISYPMVVSLLYELHLINSKFGRISLSASMASSLLKICLPILSAIRSTNGETENLASSKVVSLVMLIFLIVYVIRPATLWMAKENPIGQPLKEYFVITLILGVLVIAFCCQTFGLRIYFASFLLGFVIPSEPPIGSTLIERLEFITTWIFMPIFFVRIGLVIDNIYTIKLANLLSVSFIIFISALGKFLGSLIISMYYKFPMRDAISLGLILNSQGAFELTMFKVMKKEKLIDDEAFVVASISIMIILAIITPIIRYLLRPSKRYIVHKRRTVMHSRPEFDLCVLVCIHDQEDVPSVINLLDALNPTRRSHLIVYMLHLVELLGRAQPKLIHHKHKMVRNLRSSSSEPIINAFKYFEDSKSNIIAVNLFTAISHSTTMHDDVCSLALDKSTSLILVPFHKRYHSNGLVSFSKHKLKIFNHHILEKAPCSVALIVERGFLRVSKSIETNLQYFQIVLIFIGGPDDREAMFIGARMVGHVNINLTMIRLLDNGNVPKDDVKERRLDDEAVAEFRQILSNNYRVRYKEEVVKDGTKTISVLRSMGSNFDLIMVGRRHSPFLSPVQGLVLWNERTELGAIGEVLATSDFMGNAMILVVQQHTRVANEDQENPPETIPMDETK</sequence>
<feature type="domain" description="Cation/H(+) antiporter central" evidence="12">
    <location>
        <begin position="511"/>
        <end position="640"/>
    </location>
</feature>
<keyword evidence="5" id="KW-0630">Potassium</keyword>
<evidence type="ECO:0000259" key="12">
    <source>
        <dbReference type="Pfam" id="PF23256"/>
    </source>
</evidence>
<feature type="domain" description="Cation/H+ exchanger transmembrane" evidence="11">
    <location>
        <begin position="74"/>
        <end position="456"/>
    </location>
</feature>
<dbReference type="GO" id="GO:0012505">
    <property type="term" value="C:endomembrane system"/>
    <property type="evidence" value="ECO:0000318"/>
    <property type="project" value="GO_Central"/>
</dbReference>
<feature type="transmembrane region" description="Helical" evidence="10">
    <location>
        <begin position="193"/>
        <end position="214"/>
    </location>
</feature>
<keyword evidence="7" id="KW-0406">Ion transport</keyword>
<keyword evidence="6 10" id="KW-1133">Transmembrane helix</keyword>
<feature type="transmembrane region" description="Helical" evidence="10">
    <location>
        <begin position="158"/>
        <end position="181"/>
    </location>
</feature>
<accession>A0A0A0L8L0</accession>
<feature type="transmembrane region" description="Helical" evidence="10">
    <location>
        <begin position="262"/>
        <end position="284"/>
    </location>
</feature>
<dbReference type="EMBL" id="CM002924">
    <property type="protein sequence ID" value="KGN58153.1"/>
    <property type="molecule type" value="Genomic_DNA"/>
</dbReference>
<feature type="transmembrane region" description="Helical" evidence="10">
    <location>
        <begin position="77"/>
        <end position="95"/>
    </location>
</feature>
<reference evidence="14 15" key="3">
    <citation type="journal article" date="2010" name="BMC Genomics">
        <title>Transcriptome sequencing and comparative analysis of cucumber flowers with different sex types.</title>
        <authorList>
            <person name="Guo S."/>
            <person name="Zheng Y."/>
            <person name="Joung J.G."/>
            <person name="Liu S."/>
            <person name="Zhang Z."/>
            <person name="Crasta O.R."/>
            <person name="Sobral B.W."/>
            <person name="Xu Y."/>
            <person name="Huang S."/>
            <person name="Fei Z."/>
        </authorList>
    </citation>
    <scope>NUCLEOTIDE SEQUENCE [LARGE SCALE GENOMIC DNA]</scope>
    <source>
        <strain evidence="15">cv. 9930</strain>
    </source>
</reference>
<dbReference type="eggNOG" id="KOG1650">
    <property type="taxonomic scope" value="Eukaryota"/>
</dbReference>
<evidence type="ECO:0000256" key="10">
    <source>
        <dbReference type="SAM" id="Phobius"/>
    </source>
</evidence>